<name>A0A3B0PQS0_9CHLA</name>
<dbReference type="InterPro" id="IPR027409">
    <property type="entry name" value="GroEL-like_apical_dom_sf"/>
</dbReference>
<dbReference type="CDD" id="cd03344">
    <property type="entry name" value="GroEL"/>
    <property type="match status" value="1"/>
</dbReference>
<keyword evidence="5" id="KW-0413">Isomerase</keyword>
<dbReference type="OrthoDB" id="9766614at2"/>
<keyword evidence="4" id="KW-0143">Chaperone</keyword>
<dbReference type="Pfam" id="PF00118">
    <property type="entry name" value="Cpn60_TCP1"/>
    <property type="match status" value="1"/>
</dbReference>
<sequence length="536" mass="58229">MSKIFKNRLEGLSALNRGVRALAKAVTTTLGPQGSHVVIKKDLFPPYVTKHGASIAKEINLSDAFENTGLKLAREAALQTEAQIGDGSTTAIVITDALFSSGLKGIAVGLDPLEIKQGIQLAGEMLNSELTKLAVKINETEDIFHIATNSANYDSSIGKILSDAIARVGIEGVFVVKEGTETTLQATTHVGLNSGYLSSYFITHPETMEVVYENASILLCNQTLSSLNQSFIHFLEQTFQTSCDPLIIIAEDFDPQLLSILIVNKLKGNLPVCAIKAPGYGQQRREILEDIAILTGATLVGDLLGISLDKSSLDILGRVGKIVVKQNTTVFFEGKGNQERIEQRIEYLRQAIVHSKSEMDTQDLEKRLARFVGGVAQIYLEATTENEFKEKKIRLENALKCIKAAFKEGCLPGGGSALARAASIVKIPEQLSKGVMFGCKCMLQSAEVPLRVLATNCGKVPEYVVDTVLAHPDPYFGYNCINDAFENLITSGVFDPFTVIKFALKYSISISCLLLTSSFFIADSSEEMQNPSFPET</sequence>
<dbReference type="NCBIfam" id="NF009487">
    <property type="entry name" value="PRK12849.1"/>
    <property type="match status" value="1"/>
</dbReference>
<accession>A0A3B0PQS0</accession>
<dbReference type="SUPFAM" id="SSF52029">
    <property type="entry name" value="GroEL apical domain-like"/>
    <property type="match status" value="1"/>
</dbReference>
<dbReference type="InterPro" id="IPR002423">
    <property type="entry name" value="Cpn60/GroEL/TCP-1"/>
</dbReference>
<dbReference type="Gene3D" id="3.30.260.10">
    <property type="entry name" value="TCP-1-like chaperonin intermediate domain"/>
    <property type="match status" value="1"/>
</dbReference>
<evidence type="ECO:0000256" key="5">
    <source>
        <dbReference type="ARBA" id="ARBA00023235"/>
    </source>
</evidence>
<dbReference type="NCBIfam" id="NF000592">
    <property type="entry name" value="PRK00013.1"/>
    <property type="match status" value="1"/>
</dbReference>
<comment type="similarity">
    <text evidence="1 6">Belongs to the chaperonin (HSP60) family.</text>
</comment>
<dbReference type="Gene3D" id="3.50.7.10">
    <property type="entry name" value="GroEL"/>
    <property type="match status" value="1"/>
</dbReference>
<keyword evidence="2" id="KW-0547">Nucleotide-binding</keyword>
<dbReference type="InterPro" id="IPR001844">
    <property type="entry name" value="Cpn60/GroEL"/>
</dbReference>
<dbReference type="NCBIfam" id="NF009489">
    <property type="entry name" value="PRK12851.1"/>
    <property type="match status" value="1"/>
</dbReference>
<dbReference type="KEGG" id="chla:C834K_1010"/>
<organism evidence="8 9">
    <name type="scientific">Chlamydia poikilotherma</name>
    <dbReference type="NCBI Taxonomy" id="1967783"/>
    <lineage>
        <taxon>Bacteria</taxon>
        <taxon>Pseudomonadati</taxon>
        <taxon>Chlamydiota</taxon>
        <taxon>Chlamydiia</taxon>
        <taxon>Chlamydiales</taxon>
        <taxon>Chlamydiaceae</taxon>
        <taxon>Chlamydia/Chlamydophila group</taxon>
        <taxon>Chlamydia</taxon>
    </lineage>
</organism>
<dbReference type="AlphaFoldDB" id="A0A3B0PQS0"/>
<dbReference type="SUPFAM" id="SSF48592">
    <property type="entry name" value="GroEL equatorial domain-like"/>
    <property type="match status" value="1"/>
</dbReference>
<evidence type="ECO:0000256" key="2">
    <source>
        <dbReference type="ARBA" id="ARBA00022741"/>
    </source>
</evidence>
<protein>
    <recommendedName>
        <fullName evidence="7">60 kDa chaperonin</fullName>
    </recommendedName>
</protein>
<dbReference type="GO" id="GO:0140662">
    <property type="term" value="F:ATP-dependent protein folding chaperone"/>
    <property type="evidence" value="ECO:0007669"/>
    <property type="project" value="InterPro"/>
</dbReference>
<evidence type="ECO:0000256" key="7">
    <source>
        <dbReference type="RuleBase" id="RU000419"/>
    </source>
</evidence>
<keyword evidence="9" id="KW-1185">Reference proteome</keyword>
<dbReference type="RefSeq" id="WP_117274715.1">
    <property type="nucleotide sequence ID" value="NZ_LS992154.1"/>
</dbReference>
<dbReference type="PANTHER" id="PTHR45633">
    <property type="entry name" value="60 KDA HEAT SHOCK PROTEIN, MITOCHONDRIAL"/>
    <property type="match status" value="1"/>
</dbReference>
<keyword evidence="3" id="KW-0067">ATP-binding</keyword>
<dbReference type="EMBL" id="LS992154">
    <property type="protein sequence ID" value="SYX09440.1"/>
    <property type="molecule type" value="Genomic_DNA"/>
</dbReference>
<dbReference type="Gene3D" id="1.10.560.10">
    <property type="entry name" value="GroEL-like equatorial domain"/>
    <property type="match status" value="1"/>
</dbReference>
<reference evidence="9" key="1">
    <citation type="submission" date="2017-11" db="EMBL/GenBank/DDBJ databases">
        <authorList>
            <person name="Seth-Smith MB H."/>
        </authorList>
    </citation>
    <scope>NUCLEOTIDE SEQUENCE [LARGE SCALE GENOMIC DNA]</scope>
</reference>
<evidence type="ECO:0000313" key="9">
    <source>
        <dbReference type="Proteomes" id="UP000258476"/>
    </source>
</evidence>
<dbReference type="NCBIfam" id="NF009488">
    <property type="entry name" value="PRK12850.1"/>
    <property type="match status" value="1"/>
</dbReference>
<dbReference type="PRINTS" id="PR00298">
    <property type="entry name" value="CHAPERONIN60"/>
</dbReference>
<dbReference type="InterPro" id="IPR027410">
    <property type="entry name" value="TCP-1-like_intermed_sf"/>
</dbReference>
<dbReference type="FunFam" id="3.50.7.10:FF:000001">
    <property type="entry name" value="60 kDa chaperonin"/>
    <property type="match status" value="1"/>
</dbReference>
<dbReference type="InterPro" id="IPR027413">
    <property type="entry name" value="GROEL-like_equatorial_sf"/>
</dbReference>
<evidence type="ECO:0000256" key="3">
    <source>
        <dbReference type="ARBA" id="ARBA00022840"/>
    </source>
</evidence>
<evidence type="ECO:0000256" key="1">
    <source>
        <dbReference type="ARBA" id="ARBA00006607"/>
    </source>
</evidence>
<evidence type="ECO:0000256" key="6">
    <source>
        <dbReference type="RuleBase" id="RU000418"/>
    </source>
</evidence>
<gene>
    <name evidence="8" type="primary">groL_2</name>
    <name evidence="8" type="ORF">C834K_1010</name>
</gene>
<comment type="subunit">
    <text evidence="7">Forms a cylinder of 14 subunits composed of two heptameric rings stacked back-to-back. Interacts with the co-chaperonin GroES.</text>
</comment>
<dbReference type="Proteomes" id="UP000258476">
    <property type="component" value="Chromosome"/>
</dbReference>
<evidence type="ECO:0000256" key="4">
    <source>
        <dbReference type="ARBA" id="ARBA00023186"/>
    </source>
</evidence>
<dbReference type="GO" id="GO:0005524">
    <property type="term" value="F:ATP binding"/>
    <property type="evidence" value="ECO:0007669"/>
    <property type="project" value="UniProtKB-KW"/>
</dbReference>
<dbReference type="GO" id="GO:0042026">
    <property type="term" value="P:protein refolding"/>
    <property type="evidence" value="ECO:0007669"/>
    <property type="project" value="InterPro"/>
</dbReference>
<comment type="function">
    <text evidence="7">Together with its co-chaperonin GroES, plays an essential role in assisting protein folding. The GroEL-GroES system forms a nano-cage that allows encapsulation of the non-native substrate proteins and provides a physical environment optimized to promote and accelerate protein folding.</text>
</comment>
<proteinExistence type="inferred from homology"/>
<evidence type="ECO:0000313" key="8">
    <source>
        <dbReference type="EMBL" id="SYX09440.1"/>
    </source>
</evidence>
<dbReference type="SUPFAM" id="SSF54849">
    <property type="entry name" value="GroEL-intermediate domain like"/>
    <property type="match status" value="2"/>
</dbReference>
<dbReference type="GO" id="GO:0016853">
    <property type="term" value="F:isomerase activity"/>
    <property type="evidence" value="ECO:0007669"/>
    <property type="project" value="UniProtKB-KW"/>
</dbReference>